<dbReference type="AlphaFoldDB" id="A0AAE0KZ39"/>
<feature type="region of interest" description="Disordered" evidence="1">
    <location>
        <begin position="43"/>
        <end position="70"/>
    </location>
</feature>
<evidence type="ECO:0000256" key="1">
    <source>
        <dbReference type="SAM" id="MobiDB-lite"/>
    </source>
</evidence>
<reference evidence="3 4" key="1">
    <citation type="journal article" date="2015" name="Genome Biol. Evol.">
        <title>Comparative Genomics of a Bacterivorous Green Alga Reveals Evolutionary Causalities and Consequences of Phago-Mixotrophic Mode of Nutrition.</title>
        <authorList>
            <person name="Burns J.A."/>
            <person name="Paasch A."/>
            <person name="Narechania A."/>
            <person name="Kim E."/>
        </authorList>
    </citation>
    <scope>NUCLEOTIDE SEQUENCE [LARGE SCALE GENOMIC DNA]</scope>
    <source>
        <strain evidence="3 4">PLY_AMNH</strain>
    </source>
</reference>
<evidence type="ECO:0008006" key="5">
    <source>
        <dbReference type="Google" id="ProtNLM"/>
    </source>
</evidence>
<keyword evidence="4" id="KW-1185">Reference proteome</keyword>
<feature type="non-terminal residue" evidence="3">
    <location>
        <position position="308"/>
    </location>
</feature>
<evidence type="ECO:0000256" key="2">
    <source>
        <dbReference type="SAM" id="SignalP"/>
    </source>
</evidence>
<proteinExistence type="predicted"/>
<keyword evidence="2" id="KW-0732">Signal</keyword>
<gene>
    <name evidence="3" type="ORF">CYMTET_25382</name>
</gene>
<organism evidence="3 4">
    <name type="scientific">Cymbomonas tetramitiformis</name>
    <dbReference type="NCBI Taxonomy" id="36881"/>
    <lineage>
        <taxon>Eukaryota</taxon>
        <taxon>Viridiplantae</taxon>
        <taxon>Chlorophyta</taxon>
        <taxon>Pyramimonadophyceae</taxon>
        <taxon>Pyramimonadales</taxon>
        <taxon>Pyramimonadaceae</taxon>
        <taxon>Cymbomonas</taxon>
    </lineage>
</organism>
<dbReference type="EMBL" id="LGRX02013543">
    <property type="protein sequence ID" value="KAK3265967.1"/>
    <property type="molecule type" value="Genomic_DNA"/>
</dbReference>
<sequence length="308" mass="32067">MPFRVSALGPLPPLLLIALHALLFAHHAEVVLCADSDGVTLKSDVTSEPTASPSEYPTESPTTSPTIPPTFSLTRSTVSAGVFFSTYLEGSGSSNKVLQLFNPTCQDLTLAAYVLHRTQNGGTVVDLALSGTLRAGQQFTICETNYAATTCDLFTDFLVHNGDDAYGLYTGGAYVDVFGELGVDPGTGWEVAGVSSATKDHTLVRKAQVNIGNTDWSTSAGTSDSDSEWEVYESDEFGLLDCHTAADACNASKACPSPPVPPSTPSSPPQSQSPTTSPFTASPTISPNSASTDSSSVSPTESPTESPT</sequence>
<evidence type="ECO:0000313" key="3">
    <source>
        <dbReference type="EMBL" id="KAK3265967.1"/>
    </source>
</evidence>
<feature type="compositionally biased region" description="Pro residues" evidence="1">
    <location>
        <begin position="256"/>
        <end position="268"/>
    </location>
</feature>
<feature type="chain" id="PRO_5041943547" description="LTD domain-containing protein" evidence="2">
    <location>
        <begin position="34"/>
        <end position="308"/>
    </location>
</feature>
<feature type="compositionally biased region" description="Low complexity" evidence="1">
    <location>
        <begin position="46"/>
        <end position="70"/>
    </location>
</feature>
<comment type="caution">
    <text evidence="3">The sequence shown here is derived from an EMBL/GenBank/DDBJ whole genome shotgun (WGS) entry which is preliminary data.</text>
</comment>
<protein>
    <recommendedName>
        <fullName evidence="5">LTD domain-containing protein</fullName>
    </recommendedName>
</protein>
<feature type="signal peptide" evidence="2">
    <location>
        <begin position="1"/>
        <end position="33"/>
    </location>
</feature>
<accession>A0AAE0KZ39</accession>
<dbReference type="Proteomes" id="UP001190700">
    <property type="component" value="Unassembled WGS sequence"/>
</dbReference>
<feature type="compositionally biased region" description="Low complexity" evidence="1">
    <location>
        <begin position="269"/>
        <end position="308"/>
    </location>
</feature>
<feature type="region of interest" description="Disordered" evidence="1">
    <location>
        <begin position="252"/>
        <end position="308"/>
    </location>
</feature>
<evidence type="ECO:0000313" key="4">
    <source>
        <dbReference type="Proteomes" id="UP001190700"/>
    </source>
</evidence>
<name>A0AAE0KZ39_9CHLO</name>